<gene>
    <name evidence="2" type="ORF">OIU84_002498</name>
</gene>
<dbReference type="Proteomes" id="UP001162972">
    <property type="component" value="Chromosome 11"/>
</dbReference>
<proteinExistence type="predicted"/>
<dbReference type="AlphaFoldDB" id="A0AAD6K4E2"/>
<feature type="compositionally biased region" description="Acidic residues" evidence="1">
    <location>
        <begin position="50"/>
        <end position="62"/>
    </location>
</feature>
<feature type="compositionally biased region" description="Acidic residues" evidence="1">
    <location>
        <begin position="78"/>
        <end position="87"/>
    </location>
</feature>
<accession>A0AAD6K4E2</accession>
<name>A0AAD6K4E2_9ROSI</name>
<comment type="caution">
    <text evidence="2">The sequence shown here is derived from an EMBL/GenBank/DDBJ whole genome shotgun (WGS) entry which is preliminary data.</text>
</comment>
<sequence>MIEEAESDDNAEEVYGKGNWKPGGSNGWNRNSMEASDDDENASNGIEAMRDDDSEGDMEMSDGSDRAAANRVQNDGVDSADSDEYSD</sequence>
<evidence type="ECO:0000256" key="1">
    <source>
        <dbReference type="SAM" id="MobiDB-lite"/>
    </source>
</evidence>
<protein>
    <submittedName>
        <fullName evidence="2">Uncharacterized protein</fullName>
    </submittedName>
</protein>
<dbReference type="EMBL" id="JAPFFJ010000011">
    <property type="protein sequence ID" value="KAJ6416642.1"/>
    <property type="molecule type" value="Genomic_DNA"/>
</dbReference>
<feature type="compositionally biased region" description="Acidic residues" evidence="1">
    <location>
        <begin position="1"/>
        <end position="12"/>
    </location>
</feature>
<reference evidence="2 3" key="1">
    <citation type="journal article" date="2023" name="Int. J. Mol. Sci.">
        <title>De Novo Assembly and Annotation of 11 Diverse Shrub Willow (Salix) Genomes Reveals Novel Gene Organization in Sex-Linked Regions.</title>
        <authorList>
            <person name="Hyden B."/>
            <person name="Feng K."/>
            <person name="Yates T.B."/>
            <person name="Jawdy S."/>
            <person name="Cereghino C."/>
            <person name="Smart L.B."/>
            <person name="Muchero W."/>
        </authorList>
    </citation>
    <scope>NUCLEOTIDE SEQUENCE [LARGE SCALE GENOMIC DNA]</scope>
    <source>
        <tissue evidence="2">Shoot tip</tissue>
    </source>
</reference>
<evidence type="ECO:0000313" key="3">
    <source>
        <dbReference type="Proteomes" id="UP001162972"/>
    </source>
</evidence>
<evidence type="ECO:0000313" key="2">
    <source>
        <dbReference type="EMBL" id="KAJ6416642.1"/>
    </source>
</evidence>
<feature type="region of interest" description="Disordered" evidence="1">
    <location>
        <begin position="1"/>
        <end position="87"/>
    </location>
</feature>
<organism evidence="2 3">
    <name type="scientific">Salix udensis</name>
    <dbReference type="NCBI Taxonomy" id="889485"/>
    <lineage>
        <taxon>Eukaryota</taxon>
        <taxon>Viridiplantae</taxon>
        <taxon>Streptophyta</taxon>
        <taxon>Embryophyta</taxon>
        <taxon>Tracheophyta</taxon>
        <taxon>Spermatophyta</taxon>
        <taxon>Magnoliopsida</taxon>
        <taxon>eudicotyledons</taxon>
        <taxon>Gunneridae</taxon>
        <taxon>Pentapetalae</taxon>
        <taxon>rosids</taxon>
        <taxon>fabids</taxon>
        <taxon>Malpighiales</taxon>
        <taxon>Salicaceae</taxon>
        <taxon>Saliceae</taxon>
        <taxon>Salix</taxon>
    </lineage>
</organism>
<keyword evidence="3" id="KW-1185">Reference proteome</keyword>